<name>A0A0C3BJH5_HEBCY</name>
<gene>
    <name evidence="2" type="ORF">M413DRAFT_31283</name>
</gene>
<proteinExistence type="predicted"/>
<evidence type="ECO:0008006" key="4">
    <source>
        <dbReference type="Google" id="ProtNLM"/>
    </source>
</evidence>
<dbReference type="HOGENOM" id="CLU_649002_0_0_1"/>
<dbReference type="AlphaFoldDB" id="A0A0C3BJH5"/>
<dbReference type="OrthoDB" id="2973373at2759"/>
<feature type="region of interest" description="Disordered" evidence="1">
    <location>
        <begin position="95"/>
        <end position="125"/>
    </location>
</feature>
<accession>A0A0C3BJH5</accession>
<feature type="compositionally biased region" description="Polar residues" evidence="1">
    <location>
        <begin position="109"/>
        <end position="124"/>
    </location>
</feature>
<evidence type="ECO:0000313" key="2">
    <source>
        <dbReference type="EMBL" id="KIM36885.1"/>
    </source>
</evidence>
<dbReference type="EMBL" id="KN831801">
    <property type="protein sequence ID" value="KIM36885.1"/>
    <property type="molecule type" value="Genomic_DNA"/>
</dbReference>
<reference evidence="2 3" key="1">
    <citation type="submission" date="2014-04" db="EMBL/GenBank/DDBJ databases">
        <authorList>
            <consortium name="DOE Joint Genome Institute"/>
            <person name="Kuo A."/>
            <person name="Gay G."/>
            <person name="Dore J."/>
            <person name="Kohler A."/>
            <person name="Nagy L.G."/>
            <person name="Floudas D."/>
            <person name="Copeland A."/>
            <person name="Barry K.W."/>
            <person name="Cichocki N."/>
            <person name="Veneault-Fourrey C."/>
            <person name="LaButti K."/>
            <person name="Lindquist E.A."/>
            <person name="Lipzen A."/>
            <person name="Lundell T."/>
            <person name="Morin E."/>
            <person name="Murat C."/>
            <person name="Sun H."/>
            <person name="Tunlid A."/>
            <person name="Henrissat B."/>
            <person name="Grigoriev I.V."/>
            <person name="Hibbett D.S."/>
            <person name="Martin F."/>
            <person name="Nordberg H.P."/>
            <person name="Cantor M.N."/>
            <person name="Hua S.X."/>
        </authorList>
    </citation>
    <scope>NUCLEOTIDE SEQUENCE [LARGE SCALE GENOMIC DNA]</scope>
    <source>
        <strain evidence="3">h7</strain>
    </source>
</reference>
<evidence type="ECO:0000313" key="3">
    <source>
        <dbReference type="Proteomes" id="UP000053424"/>
    </source>
</evidence>
<dbReference type="Proteomes" id="UP000053424">
    <property type="component" value="Unassembled WGS sequence"/>
</dbReference>
<protein>
    <recommendedName>
        <fullName evidence="4">SAP domain-containing protein</fullName>
    </recommendedName>
</protein>
<organism evidence="2 3">
    <name type="scientific">Hebeloma cylindrosporum</name>
    <dbReference type="NCBI Taxonomy" id="76867"/>
    <lineage>
        <taxon>Eukaryota</taxon>
        <taxon>Fungi</taxon>
        <taxon>Dikarya</taxon>
        <taxon>Basidiomycota</taxon>
        <taxon>Agaricomycotina</taxon>
        <taxon>Agaricomycetes</taxon>
        <taxon>Agaricomycetidae</taxon>
        <taxon>Agaricales</taxon>
        <taxon>Agaricineae</taxon>
        <taxon>Hymenogastraceae</taxon>
        <taxon>Hebeloma</taxon>
    </lineage>
</organism>
<reference evidence="3" key="2">
    <citation type="submission" date="2015-01" db="EMBL/GenBank/DDBJ databases">
        <title>Evolutionary Origins and Diversification of the Mycorrhizal Mutualists.</title>
        <authorList>
            <consortium name="DOE Joint Genome Institute"/>
            <consortium name="Mycorrhizal Genomics Consortium"/>
            <person name="Kohler A."/>
            <person name="Kuo A."/>
            <person name="Nagy L.G."/>
            <person name="Floudas D."/>
            <person name="Copeland A."/>
            <person name="Barry K.W."/>
            <person name="Cichocki N."/>
            <person name="Veneault-Fourrey C."/>
            <person name="LaButti K."/>
            <person name="Lindquist E.A."/>
            <person name="Lipzen A."/>
            <person name="Lundell T."/>
            <person name="Morin E."/>
            <person name="Murat C."/>
            <person name="Riley R."/>
            <person name="Ohm R."/>
            <person name="Sun H."/>
            <person name="Tunlid A."/>
            <person name="Henrissat B."/>
            <person name="Grigoriev I.V."/>
            <person name="Hibbett D.S."/>
            <person name="Martin F."/>
        </authorList>
    </citation>
    <scope>NUCLEOTIDE SEQUENCE [LARGE SCALE GENOMIC DNA]</scope>
    <source>
        <strain evidence="3">h7</strain>
    </source>
</reference>
<keyword evidence="3" id="KW-1185">Reference proteome</keyword>
<sequence>MTSVSSLPEPTFTKPITAMTIVELRQACQTFQLPQTGIFPTLRNRLQNYLAAHKHELQHDYDYVALYPTEILFHSETTLPLTLKTHEQLAIGMASTTENQPHSHHAARQTETSQRTNASKNTSKLFEHPPSWLNAHFHYTMLITPAIHYLGIAPRPEPPVVIPRISTATHSSRPHRELGGTVAGGGFIVPDVIREKLRKWETHVPLTYLTDKFCTSQPASQSSLSDFLAVVDSQVTAKSKSLSCVGELTMTFDEWHQAWQRLLKLIGEYHPDEVALWHTHYTSIMVKETRSEDWALWLAYDIKIRRRSVINPLDPSLFHRRLFDDLYVRYTTERILAQVQAASDPSPLKPSPSRFQPYQRAADSTYTALTRGDSFRAQA</sequence>
<evidence type="ECO:0000256" key="1">
    <source>
        <dbReference type="SAM" id="MobiDB-lite"/>
    </source>
</evidence>